<accession>A0A1E3PZ61</accession>
<reference evidence="3 4" key="1">
    <citation type="journal article" date="2016" name="Proc. Natl. Acad. Sci. U.S.A.">
        <title>Comparative genomics of biotechnologically important yeasts.</title>
        <authorList>
            <person name="Riley R."/>
            <person name="Haridas S."/>
            <person name="Wolfe K.H."/>
            <person name="Lopes M.R."/>
            <person name="Hittinger C.T."/>
            <person name="Goeker M."/>
            <person name="Salamov A.A."/>
            <person name="Wisecaver J.H."/>
            <person name="Long T.M."/>
            <person name="Calvey C.H."/>
            <person name="Aerts A.L."/>
            <person name="Barry K.W."/>
            <person name="Choi C."/>
            <person name="Clum A."/>
            <person name="Coughlan A.Y."/>
            <person name="Deshpande S."/>
            <person name="Douglass A.P."/>
            <person name="Hanson S.J."/>
            <person name="Klenk H.-P."/>
            <person name="LaButti K.M."/>
            <person name="Lapidus A."/>
            <person name="Lindquist E.A."/>
            <person name="Lipzen A.M."/>
            <person name="Meier-Kolthoff J.P."/>
            <person name="Ohm R.A."/>
            <person name="Otillar R.P."/>
            <person name="Pangilinan J.L."/>
            <person name="Peng Y."/>
            <person name="Rokas A."/>
            <person name="Rosa C.A."/>
            <person name="Scheuner C."/>
            <person name="Sibirny A.A."/>
            <person name="Slot J.C."/>
            <person name="Stielow J.B."/>
            <person name="Sun H."/>
            <person name="Kurtzman C.P."/>
            <person name="Blackwell M."/>
            <person name="Grigoriev I.V."/>
            <person name="Jeffries T.W."/>
        </authorList>
    </citation>
    <scope>NUCLEOTIDE SEQUENCE [LARGE SCALE GENOMIC DNA]</scope>
    <source>
        <strain evidence="3 4">NRRL Y-11557</strain>
    </source>
</reference>
<evidence type="ECO:0000313" key="3">
    <source>
        <dbReference type="EMBL" id="ODQ70192.1"/>
    </source>
</evidence>
<evidence type="ECO:0000313" key="4">
    <source>
        <dbReference type="Proteomes" id="UP000094385"/>
    </source>
</evidence>
<dbReference type="Proteomes" id="UP000094385">
    <property type="component" value="Unassembled WGS sequence"/>
</dbReference>
<dbReference type="GO" id="GO:0003677">
    <property type="term" value="F:DNA binding"/>
    <property type="evidence" value="ECO:0007669"/>
    <property type="project" value="UniProtKB-KW"/>
</dbReference>
<dbReference type="InterPro" id="IPR009057">
    <property type="entry name" value="Homeodomain-like_sf"/>
</dbReference>
<feature type="domain" description="HTH CENPB-type" evidence="2">
    <location>
        <begin position="69"/>
        <end position="102"/>
    </location>
</feature>
<dbReference type="InterPro" id="IPR006600">
    <property type="entry name" value="HTH_CenpB_DNA-bd_dom"/>
</dbReference>
<sequence>MGYNQPSKGDQSEEKIQKAIVALEKKEFPSIRSAAHHFEVFKSTLTARMAGAKSRTKSHETYQILSNVEEKTLVRWITRLTATGYPATPALLKEMAEEIYSHFYIYIFTCINVIIVNETEISLTVQKWVIQLQVEMSIFTSLQSLVD</sequence>
<evidence type="ECO:0000256" key="1">
    <source>
        <dbReference type="ARBA" id="ARBA00023125"/>
    </source>
</evidence>
<dbReference type="OrthoDB" id="3439594at2759"/>
<organism evidence="3 4">
    <name type="scientific">Lipomyces starkeyi NRRL Y-11557</name>
    <dbReference type="NCBI Taxonomy" id="675824"/>
    <lineage>
        <taxon>Eukaryota</taxon>
        <taxon>Fungi</taxon>
        <taxon>Dikarya</taxon>
        <taxon>Ascomycota</taxon>
        <taxon>Saccharomycotina</taxon>
        <taxon>Lipomycetes</taxon>
        <taxon>Lipomycetales</taxon>
        <taxon>Lipomycetaceae</taxon>
        <taxon>Lipomyces</taxon>
    </lineage>
</organism>
<dbReference type="EMBL" id="KV454301">
    <property type="protein sequence ID" value="ODQ70192.1"/>
    <property type="molecule type" value="Genomic_DNA"/>
</dbReference>
<evidence type="ECO:0000259" key="2">
    <source>
        <dbReference type="Pfam" id="PF03221"/>
    </source>
</evidence>
<keyword evidence="1" id="KW-0238">DNA-binding</keyword>
<dbReference type="AlphaFoldDB" id="A0A1E3PZ61"/>
<proteinExistence type="predicted"/>
<dbReference type="SUPFAM" id="SSF46689">
    <property type="entry name" value="Homeodomain-like"/>
    <property type="match status" value="1"/>
</dbReference>
<keyword evidence="4" id="KW-1185">Reference proteome</keyword>
<dbReference type="Pfam" id="PF03221">
    <property type="entry name" value="HTH_Tnp_Tc5"/>
    <property type="match status" value="1"/>
</dbReference>
<gene>
    <name evidence="3" type="ORF">LIPSTDRAFT_6280</name>
</gene>
<name>A0A1E3PZ61_LIPST</name>
<protein>
    <recommendedName>
        <fullName evidence="2">HTH CENPB-type domain-containing protein</fullName>
    </recommendedName>
</protein>